<dbReference type="EMBL" id="JANPWE010000001">
    <property type="protein sequence ID" value="MCR6544637.1"/>
    <property type="molecule type" value="Genomic_DNA"/>
</dbReference>
<dbReference type="PRINTS" id="PR01576">
    <property type="entry name" value="PDEFORMYLASE"/>
</dbReference>
<comment type="similarity">
    <text evidence="1 3">Belongs to the polypeptide deformylase family.</text>
</comment>
<accession>A0ABT1Y196</accession>
<sequence>MKTAVYEIVKIGDPLLREKAKKVPKVNANIEKLLDNMADTMRAADGVGLAAPQIGISKCVVVIDVGEGLIELINPEIIAQEGHELDAEGCLSVPDVQGKVMRALKVTVKGLDRRGQDVHITGEGLLARALQHEIDHLHGVLFVDRMVK</sequence>
<feature type="binding site" evidence="3">
    <location>
        <position position="132"/>
    </location>
    <ligand>
        <name>Fe cation</name>
        <dbReference type="ChEBI" id="CHEBI:24875"/>
    </ligand>
</feature>
<dbReference type="Gene3D" id="3.90.45.10">
    <property type="entry name" value="Peptide deformylase"/>
    <property type="match status" value="1"/>
</dbReference>
<comment type="caution">
    <text evidence="4">The sequence shown here is derived from an EMBL/GenBank/DDBJ whole genome shotgun (WGS) entry which is preliminary data.</text>
</comment>
<dbReference type="InterPro" id="IPR023635">
    <property type="entry name" value="Peptide_deformylase"/>
</dbReference>
<keyword evidence="2 3" id="KW-0408">Iron</keyword>
<keyword evidence="5" id="KW-1185">Reference proteome</keyword>
<comment type="catalytic activity">
    <reaction evidence="3">
        <text>N-terminal N-formyl-L-methionyl-[peptide] + H2O = N-terminal L-methionyl-[peptide] + formate</text>
        <dbReference type="Rhea" id="RHEA:24420"/>
        <dbReference type="Rhea" id="RHEA-COMP:10639"/>
        <dbReference type="Rhea" id="RHEA-COMP:10640"/>
        <dbReference type="ChEBI" id="CHEBI:15377"/>
        <dbReference type="ChEBI" id="CHEBI:15740"/>
        <dbReference type="ChEBI" id="CHEBI:49298"/>
        <dbReference type="ChEBI" id="CHEBI:64731"/>
        <dbReference type="EC" id="3.5.1.88"/>
    </reaction>
</comment>
<dbReference type="PIRSF" id="PIRSF004749">
    <property type="entry name" value="Pep_def"/>
    <property type="match status" value="1"/>
</dbReference>
<keyword evidence="3 4" id="KW-0378">Hydrolase</keyword>
<dbReference type="SUPFAM" id="SSF56420">
    <property type="entry name" value="Peptide deformylase"/>
    <property type="match status" value="1"/>
</dbReference>
<dbReference type="Proteomes" id="UP001524944">
    <property type="component" value="Unassembled WGS sequence"/>
</dbReference>
<dbReference type="NCBIfam" id="NF001159">
    <property type="entry name" value="PRK00150.1-3"/>
    <property type="match status" value="1"/>
</dbReference>
<dbReference type="PANTHER" id="PTHR10458:SF22">
    <property type="entry name" value="PEPTIDE DEFORMYLASE"/>
    <property type="match status" value="1"/>
</dbReference>
<reference evidence="4 5" key="1">
    <citation type="submission" date="2022-08" db="EMBL/GenBank/DDBJ databases">
        <title>Proteogenomics of the novel Dehalobacterium formicoaceticum strain EZ94 highlights a key role of methyltransferases during anaerobic dichloromethane degradation.</title>
        <authorList>
            <person name="Wasmund K."/>
        </authorList>
    </citation>
    <scope>NUCLEOTIDE SEQUENCE [LARGE SCALE GENOMIC DNA]</scope>
    <source>
        <strain evidence="4 5">EZ94</strain>
    </source>
</reference>
<proteinExistence type="inferred from homology"/>
<comment type="cofactor">
    <cofactor evidence="3">
        <name>Fe(2+)</name>
        <dbReference type="ChEBI" id="CHEBI:29033"/>
    </cofactor>
    <text evidence="3">Binds 1 Fe(2+) ion.</text>
</comment>
<dbReference type="GO" id="GO:0042586">
    <property type="term" value="F:peptide deformylase activity"/>
    <property type="evidence" value="ECO:0007669"/>
    <property type="project" value="UniProtKB-EC"/>
</dbReference>
<evidence type="ECO:0000256" key="1">
    <source>
        <dbReference type="ARBA" id="ARBA00010759"/>
    </source>
</evidence>
<dbReference type="Pfam" id="PF01327">
    <property type="entry name" value="Pep_deformylase"/>
    <property type="match status" value="1"/>
</dbReference>
<name>A0ABT1Y196_9FIRM</name>
<dbReference type="CDD" id="cd00487">
    <property type="entry name" value="Pep_deformylase"/>
    <property type="match status" value="1"/>
</dbReference>
<comment type="function">
    <text evidence="3">Removes the formyl group from the N-terminal Met of newly synthesized proteins. Requires at least a dipeptide for an efficient rate of reaction. N-terminal L-methionine is a prerequisite for activity but the enzyme has broad specificity at other positions.</text>
</comment>
<dbReference type="EC" id="3.5.1.88" evidence="3"/>
<feature type="binding site" evidence="3">
    <location>
        <position position="136"/>
    </location>
    <ligand>
        <name>Fe cation</name>
        <dbReference type="ChEBI" id="CHEBI:24875"/>
    </ligand>
</feature>
<feature type="active site" evidence="3">
    <location>
        <position position="133"/>
    </location>
</feature>
<dbReference type="HAMAP" id="MF_00163">
    <property type="entry name" value="Pep_deformylase"/>
    <property type="match status" value="1"/>
</dbReference>
<evidence type="ECO:0000256" key="3">
    <source>
        <dbReference type="HAMAP-Rule" id="MF_00163"/>
    </source>
</evidence>
<dbReference type="NCBIfam" id="TIGR00079">
    <property type="entry name" value="pept_deformyl"/>
    <property type="match status" value="1"/>
</dbReference>
<keyword evidence="3" id="KW-0648">Protein biosynthesis</keyword>
<organism evidence="4 5">
    <name type="scientific">Dehalobacterium formicoaceticum</name>
    <dbReference type="NCBI Taxonomy" id="51515"/>
    <lineage>
        <taxon>Bacteria</taxon>
        <taxon>Bacillati</taxon>
        <taxon>Bacillota</taxon>
        <taxon>Clostridia</taxon>
        <taxon>Eubacteriales</taxon>
        <taxon>Peptococcaceae</taxon>
        <taxon>Dehalobacterium</taxon>
    </lineage>
</organism>
<keyword evidence="3" id="KW-0479">Metal-binding</keyword>
<dbReference type="InterPro" id="IPR036821">
    <property type="entry name" value="Peptide_deformylase_sf"/>
</dbReference>
<feature type="binding site" evidence="3">
    <location>
        <position position="90"/>
    </location>
    <ligand>
        <name>Fe cation</name>
        <dbReference type="ChEBI" id="CHEBI:24875"/>
    </ligand>
</feature>
<dbReference type="RefSeq" id="WP_257912237.1">
    <property type="nucleotide sequence ID" value="NZ_JANPWE010000001.1"/>
</dbReference>
<evidence type="ECO:0000313" key="5">
    <source>
        <dbReference type="Proteomes" id="UP001524944"/>
    </source>
</evidence>
<protein>
    <recommendedName>
        <fullName evidence="3">Peptide deformylase</fullName>
        <shortName evidence="3">PDF</shortName>
        <ecNumber evidence="3">3.5.1.88</ecNumber>
    </recommendedName>
    <alternativeName>
        <fullName evidence="3">Polypeptide deformylase</fullName>
    </alternativeName>
</protein>
<evidence type="ECO:0000256" key="2">
    <source>
        <dbReference type="ARBA" id="ARBA00023004"/>
    </source>
</evidence>
<gene>
    <name evidence="3 4" type="primary">def</name>
    <name evidence="4" type="ORF">NVS47_03760</name>
</gene>
<evidence type="ECO:0000313" key="4">
    <source>
        <dbReference type="EMBL" id="MCR6544637.1"/>
    </source>
</evidence>
<dbReference type="PANTHER" id="PTHR10458">
    <property type="entry name" value="PEPTIDE DEFORMYLASE"/>
    <property type="match status" value="1"/>
</dbReference>